<proteinExistence type="predicted"/>
<evidence type="ECO:0000313" key="2">
    <source>
        <dbReference type="Proteomes" id="UP001324533"/>
    </source>
</evidence>
<dbReference type="RefSeq" id="WP_322408908.1">
    <property type="nucleotide sequence ID" value="NZ_CP139779.1"/>
</dbReference>
<dbReference type="Proteomes" id="UP001324533">
    <property type="component" value="Chromosome"/>
</dbReference>
<accession>A0ABZ0V7P5</accession>
<protein>
    <recommendedName>
        <fullName evidence="3">DNA mismatch repair protein</fullName>
    </recommendedName>
</protein>
<name>A0ABZ0V7P5_9MICO</name>
<evidence type="ECO:0000313" key="1">
    <source>
        <dbReference type="EMBL" id="WQB68808.1"/>
    </source>
</evidence>
<reference evidence="1 2" key="1">
    <citation type="submission" date="2023-06" db="EMBL/GenBank/DDBJ databases">
        <title>Rock-solubilizing bacteria, Microbacterium invictum, promotes re-establishment of vegetation in rocky wasteland by accelerating rock bio-weathering and reshaping soil bacterial community.</title>
        <authorList>
            <person name="Liu C."/>
        </authorList>
    </citation>
    <scope>NUCLEOTIDE SEQUENCE [LARGE SCALE GENOMIC DNA]</scope>
    <source>
        <strain evidence="1 2">X-18</strain>
    </source>
</reference>
<gene>
    <name evidence="1" type="ORF">T9R20_08720</name>
</gene>
<organism evidence="1 2">
    <name type="scientific">Microbacterium invictum</name>
    <dbReference type="NCBI Taxonomy" id="515415"/>
    <lineage>
        <taxon>Bacteria</taxon>
        <taxon>Bacillati</taxon>
        <taxon>Actinomycetota</taxon>
        <taxon>Actinomycetes</taxon>
        <taxon>Micrococcales</taxon>
        <taxon>Microbacteriaceae</taxon>
        <taxon>Microbacterium</taxon>
    </lineage>
</organism>
<keyword evidence="2" id="KW-1185">Reference proteome</keyword>
<dbReference type="EMBL" id="CP139779">
    <property type="protein sequence ID" value="WQB68808.1"/>
    <property type="molecule type" value="Genomic_DNA"/>
</dbReference>
<sequence>MTALTHPSIPTTTSAVPHGLRLVGAGTRLWRVVDRAGRVVGHIQTSEEADALRFHALRYSARIRRFLEVGRFWSLDDAVSCLHYVR</sequence>
<evidence type="ECO:0008006" key="3">
    <source>
        <dbReference type="Google" id="ProtNLM"/>
    </source>
</evidence>